<proteinExistence type="predicted"/>
<feature type="region of interest" description="Disordered" evidence="1">
    <location>
        <begin position="87"/>
        <end position="111"/>
    </location>
</feature>
<accession>X1H2M8</accession>
<comment type="caution">
    <text evidence="2">The sequence shown here is derived from an EMBL/GenBank/DDBJ whole genome shotgun (WGS) entry which is preliminary data.</text>
</comment>
<evidence type="ECO:0000313" key="2">
    <source>
        <dbReference type="EMBL" id="GAH51365.1"/>
    </source>
</evidence>
<organism evidence="2">
    <name type="scientific">marine sediment metagenome</name>
    <dbReference type="NCBI Taxonomy" id="412755"/>
    <lineage>
        <taxon>unclassified sequences</taxon>
        <taxon>metagenomes</taxon>
        <taxon>ecological metagenomes</taxon>
    </lineage>
</organism>
<dbReference type="EMBL" id="BARU01021964">
    <property type="protein sequence ID" value="GAH51365.1"/>
    <property type="molecule type" value="Genomic_DNA"/>
</dbReference>
<protein>
    <submittedName>
        <fullName evidence="2">Uncharacterized protein</fullName>
    </submittedName>
</protein>
<reference evidence="2" key="1">
    <citation type="journal article" date="2014" name="Front. Microbiol.">
        <title>High frequency of phylogenetically diverse reductive dehalogenase-homologous genes in deep subseafloor sedimentary metagenomes.</title>
        <authorList>
            <person name="Kawai M."/>
            <person name="Futagami T."/>
            <person name="Toyoda A."/>
            <person name="Takaki Y."/>
            <person name="Nishi S."/>
            <person name="Hori S."/>
            <person name="Arai W."/>
            <person name="Tsubouchi T."/>
            <person name="Morono Y."/>
            <person name="Uchiyama I."/>
            <person name="Ito T."/>
            <person name="Fujiyama A."/>
            <person name="Inagaki F."/>
            <person name="Takami H."/>
        </authorList>
    </citation>
    <scope>NUCLEOTIDE SEQUENCE</scope>
    <source>
        <strain evidence="2">Expedition CK06-06</strain>
    </source>
</reference>
<dbReference type="AlphaFoldDB" id="X1H2M8"/>
<gene>
    <name evidence="2" type="ORF">S03H2_35867</name>
</gene>
<evidence type="ECO:0000256" key="1">
    <source>
        <dbReference type="SAM" id="MobiDB-lite"/>
    </source>
</evidence>
<name>X1H2M8_9ZZZZ</name>
<sequence length="210" mass="23231">MKGGITKRIEDTVKALEQGQLKKALYLSEGNEKLSQQHQFVEEAARTCLANKDNKEACVMAIKEARAKIQDTITLPIDDTSLEGLEGYLSPEVKPPEQPPETQPTSEKTDEELYEECEPCHVGDAAAKIGIICKELPEEAGCGCKLILEMADDENTTEIEWIKAMVEIAEQAQGEAKEQMVAAVTELTDYLQGRDSPLLKELDKEQPPVE</sequence>